<dbReference type="InterPro" id="IPR007183">
    <property type="entry name" value="UPF0280"/>
</dbReference>
<name>A0A165ZTD2_9EURY</name>
<gene>
    <name evidence="1" type="ORF">MBCUR_15310</name>
</gene>
<sequence>MYNKSLEIEETILKISSDVNPDFLEECVLKRRSEIKNYCKINNSFLKSHSPVKFEKGPEIVKVMSTASEIAEIGPMGAVAGTVSEFSLKQLIEKGSRYSIVNNGGDIAFINQNKDKNVICGIYAGNSDISGKIAFKFKPSNKSYGLCSSSGTVGYSFSYGRADLVSIIAGKASIADTLATSIANAVKGKKDDEAIEKGLEKAKRFKKHFIGGLIVVNDSIGTIGNLPEIISIEEGNLDEYLQDTIS</sequence>
<dbReference type="AlphaFoldDB" id="A0A165ZTD2"/>
<dbReference type="PATRIC" id="fig|49547.3.peg.1635"/>
<accession>A0A165ZTD2</accession>
<evidence type="ECO:0000313" key="1">
    <source>
        <dbReference type="EMBL" id="KZX11134.1"/>
    </source>
</evidence>
<organism evidence="1 2">
    <name type="scientific">Methanobrevibacter curvatus</name>
    <dbReference type="NCBI Taxonomy" id="49547"/>
    <lineage>
        <taxon>Archaea</taxon>
        <taxon>Methanobacteriati</taxon>
        <taxon>Methanobacteriota</taxon>
        <taxon>Methanomada group</taxon>
        <taxon>Methanobacteria</taxon>
        <taxon>Methanobacteriales</taxon>
        <taxon>Methanobacteriaceae</taxon>
        <taxon>Methanobrevibacter</taxon>
    </lineage>
</organism>
<dbReference type="RefSeq" id="WP_067092223.1">
    <property type="nucleotide sequence ID" value="NZ_LWMV01000193.1"/>
</dbReference>
<evidence type="ECO:0000313" key="2">
    <source>
        <dbReference type="Proteomes" id="UP000077245"/>
    </source>
</evidence>
<comment type="caution">
    <text evidence="1">The sequence shown here is derived from an EMBL/GenBank/DDBJ whole genome shotgun (WGS) entry which is preliminary data.</text>
</comment>
<reference evidence="1 2" key="1">
    <citation type="submission" date="2016-04" db="EMBL/GenBank/DDBJ databases">
        <title>Genome sequence of Methanobrevibacter curvatus DSM 11111.</title>
        <authorList>
            <person name="Poehlein A."/>
            <person name="Seedorf H."/>
            <person name="Daniel R."/>
        </authorList>
    </citation>
    <scope>NUCLEOTIDE SEQUENCE [LARGE SCALE GENOMIC DNA]</scope>
    <source>
        <strain evidence="1 2">DSM 11111</strain>
    </source>
</reference>
<dbReference type="STRING" id="49547.MBCUR_15310"/>
<dbReference type="SUPFAM" id="SSF143631">
    <property type="entry name" value="ApbE-like"/>
    <property type="match status" value="1"/>
</dbReference>
<dbReference type="InterPro" id="IPR003374">
    <property type="entry name" value="ApbE-like_sf"/>
</dbReference>
<dbReference type="Proteomes" id="UP000077245">
    <property type="component" value="Unassembled WGS sequence"/>
</dbReference>
<dbReference type="OrthoDB" id="50299at2157"/>
<dbReference type="PIRSF" id="PIRSF006421">
    <property type="entry name" value="UCP006421"/>
    <property type="match status" value="1"/>
</dbReference>
<dbReference type="EMBL" id="LWMV01000193">
    <property type="protein sequence ID" value="KZX11134.1"/>
    <property type="molecule type" value="Genomic_DNA"/>
</dbReference>
<keyword evidence="2" id="KW-1185">Reference proteome</keyword>
<dbReference type="Gene3D" id="3.10.520.10">
    <property type="entry name" value="ApbE-like domains"/>
    <property type="match status" value="1"/>
</dbReference>
<proteinExistence type="predicted"/>
<protein>
    <submittedName>
        <fullName evidence="1">Uncharacterized protein</fullName>
    </submittedName>
</protein>